<sequence length="777" mass="87441">MKTAVVHYNEEARLRVLRRLNILDTPSEERFDRITRLAAQLFNCEHAGISFFDAKRQWFKSQVNITTTEIPHVEAIFPHIFECDDVCIIEDAQRNPEVFHNPFVIDAPYIRFYAGINIVIDGQTVGALSVFDPAPSTINEAQKSSLRDLAKLVESELKNAELTKLSSELQYNQSRLEEGQKLTHLRSDILEKIVQFKSLSSVLDDMVHAIEVEYLHQKCAILLLEGNHLRLGAAPSLPDFYNEAIDGLEIGIGKGSCGTTAFTNERTIVEDISCHPYWAAWRDIALNASLRACWSQPIQGANGEVLGTFAIYHEQPAIPTRDELVRIQQLAHMASIAIERERANEIIWRQANFDGLTELPNRSLMEAHLKQAIYAAERTKTKVVVMFLDLDNFKDINDTLGHDTGDELLVECARRIEACLGDNAKVSRLGGDEFVVVLDNLTEFTSVEKVVQKMLATLSEPYSLKRDKVHTSASIGITVYPDDAKDITSLLKNADQAMYGAKALGKNSFHYYTKSMRDKALKRMTLLKDLRYAIGHQQLFVEYQPIVDLATSKITKAEALVRWQHPKDGLIRPDEFIPISEESGLIVDISNWVFRQVCADVVHWRKQYSADLQISINTSPVHYADQDSCITNWIDYMESHQVPAEAILLEITEGLLMSGDDSVSNKLFHFKKNGVGIALDDFGTGYSSISYLKKYPTDYLKIDKGFVQSVTEVTNDKVLCEAIIVMAQKLGINVVAEGIETKGQYDMLKNMGCQFGQGYLFSKPLGKQAFNALLSQQ</sequence>
<dbReference type="GO" id="GO:0003824">
    <property type="term" value="F:catalytic activity"/>
    <property type="evidence" value="ECO:0007669"/>
    <property type="project" value="UniProtKB-ARBA"/>
</dbReference>
<evidence type="ECO:0000313" key="5">
    <source>
        <dbReference type="Proteomes" id="UP000470213"/>
    </source>
</evidence>
<feature type="domain" description="GGDEF" evidence="3">
    <location>
        <begin position="381"/>
        <end position="514"/>
    </location>
</feature>
<dbReference type="InterPro" id="IPR000160">
    <property type="entry name" value="GGDEF_dom"/>
</dbReference>
<dbReference type="InterPro" id="IPR043128">
    <property type="entry name" value="Rev_trsase/Diguanyl_cyclase"/>
</dbReference>
<gene>
    <name evidence="4" type="ORF">GTH32_08985</name>
</gene>
<dbReference type="InterPro" id="IPR052155">
    <property type="entry name" value="Biofilm_reg_signaling"/>
</dbReference>
<dbReference type="FunFam" id="3.30.70.270:FF:000001">
    <property type="entry name" value="Diguanylate cyclase domain protein"/>
    <property type="match status" value="1"/>
</dbReference>
<dbReference type="SUPFAM" id="SSF141868">
    <property type="entry name" value="EAL domain-like"/>
    <property type="match status" value="1"/>
</dbReference>
<dbReference type="EMBL" id="JAAAWN010000009">
    <property type="protein sequence ID" value="NDV91311.1"/>
    <property type="molecule type" value="Genomic_DNA"/>
</dbReference>
<protein>
    <submittedName>
        <fullName evidence="4">EAL domain-containing protein</fullName>
    </submittedName>
</protein>
<dbReference type="PANTHER" id="PTHR44757:SF2">
    <property type="entry name" value="BIOFILM ARCHITECTURE MAINTENANCE PROTEIN MBAA"/>
    <property type="match status" value="1"/>
</dbReference>
<comment type="caution">
    <text evidence="4">The sequence shown here is derived from an EMBL/GenBank/DDBJ whole genome shotgun (WGS) entry which is preliminary data.</text>
</comment>
<dbReference type="PANTHER" id="PTHR44757">
    <property type="entry name" value="DIGUANYLATE CYCLASE DGCP"/>
    <property type="match status" value="1"/>
</dbReference>
<dbReference type="SUPFAM" id="SSF55073">
    <property type="entry name" value="Nucleotide cyclase"/>
    <property type="match status" value="1"/>
</dbReference>
<dbReference type="InterPro" id="IPR003018">
    <property type="entry name" value="GAF"/>
</dbReference>
<dbReference type="Gene3D" id="3.20.20.450">
    <property type="entry name" value="EAL domain"/>
    <property type="match status" value="1"/>
</dbReference>
<dbReference type="Pfam" id="PF13185">
    <property type="entry name" value="GAF_2"/>
    <property type="match status" value="1"/>
</dbReference>
<evidence type="ECO:0000259" key="3">
    <source>
        <dbReference type="PROSITE" id="PS50887"/>
    </source>
</evidence>
<dbReference type="Gene3D" id="3.30.70.270">
    <property type="match status" value="1"/>
</dbReference>
<name>A0A7X5LL30_9ALTE</name>
<proteinExistence type="predicted"/>
<evidence type="ECO:0000259" key="2">
    <source>
        <dbReference type="PROSITE" id="PS50883"/>
    </source>
</evidence>
<evidence type="ECO:0000313" key="4">
    <source>
        <dbReference type="EMBL" id="NDV91311.1"/>
    </source>
</evidence>
<dbReference type="InterPro" id="IPR001633">
    <property type="entry name" value="EAL_dom"/>
</dbReference>
<dbReference type="SMART" id="SM00065">
    <property type="entry name" value="GAF"/>
    <property type="match status" value="2"/>
</dbReference>
<dbReference type="InterPro" id="IPR035919">
    <property type="entry name" value="EAL_sf"/>
</dbReference>
<comment type="cofactor">
    <cofactor evidence="1">
        <name>Mg(2+)</name>
        <dbReference type="ChEBI" id="CHEBI:18420"/>
    </cofactor>
</comment>
<dbReference type="AlphaFoldDB" id="A0A7X5LL30"/>
<dbReference type="SUPFAM" id="SSF55781">
    <property type="entry name" value="GAF domain-like"/>
    <property type="match status" value="2"/>
</dbReference>
<dbReference type="CDD" id="cd01949">
    <property type="entry name" value="GGDEF"/>
    <property type="match status" value="1"/>
</dbReference>
<dbReference type="Pfam" id="PF00990">
    <property type="entry name" value="GGDEF"/>
    <property type="match status" value="1"/>
</dbReference>
<keyword evidence="5" id="KW-1185">Reference proteome</keyword>
<dbReference type="PROSITE" id="PS50883">
    <property type="entry name" value="EAL"/>
    <property type="match status" value="1"/>
</dbReference>
<dbReference type="SMART" id="SM00267">
    <property type="entry name" value="GGDEF"/>
    <property type="match status" value="1"/>
</dbReference>
<accession>A0A7X5LL30</accession>
<dbReference type="InterPro" id="IPR029787">
    <property type="entry name" value="Nucleotide_cyclase"/>
</dbReference>
<dbReference type="RefSeq" id="WP_163084901.1">
    <property type="nucleotide sequence ID" value="NZ_JAAAWN010000009.1"/>
</dbReference>
<organism evidence="4 5">
    <name type="scientific">Alteromonas profundi</name>
    <dbReference type="NCBI Taxonomy" id="2696062"/>
    <lineage>
        <taxon>Bacteria</taxon>
        <taxon>Pseudomonadati</taxon>
        <taxon>Pseudomonadota</taxon>
        <taxon>Gammaproteobacteria</taxon>
        <taxon>Alteromonadales</taxon>
        <taxon>Alteromonadaceae</taxon>
        <taxon>Alteromonas/Salinimonas group</taxon>
        <taxon>Alteromonas</taxon>
    </lineage>
</organism>
<dbReference type="Pfam" id="PF01590">
    <property type="entry name" value="GAF"/>
    <property type="match status" value="1"/>
</dbReference>
<dbReference type="InterPro" id="IPR029016">
    <property type="entry name" value="GAF-like_dom_sf"/>
</dbReference>
<dbReference type="NCBIfam" id="TIGR00254">
    <property type="entry name" value="GGDEF"/>
    <property type="match status" value="1"/>
</dbReference>
<dbReference type="CDD" id="cd01948">
    <property type="entry name" value="EAL"/>
    <property type="match status" value="1"/>
</dbReference>
<reference evidence="4 5" key="1">
    <citation type="submission" date="2020-01" db="EMBL/GenBank/DDBJ databases">
        <authorList>
            <person name="Chen J."/>
            <person name="Zhu S."/>
            <person name="Yang J."/>
        </authorList>
    </citation>
    <scope>NUCLEOTIDE SEQUENCE [LARGE SCALE GENOMIC DNA]</scope>
    <source>
        <strain evidence="4 5">345S023</strain>
    </source>
</reference>
<dbReference type="SMART" id="SM00052">
    <property type="entry name" value="EAL"/>
    <property type="match status" value="1"/>
</dbReference>
<evidence type="ECO:0000256" key="1">
    <source>
        <dbReference type="ARBA" id="ARBA00001946"/>
    </source>
</evidence>
<dbReference type="Pfam" id="PF00563">
    <property type="entry name" value="EAL"/>
    <property type="match status" value="1"/>
</dbReference>
<feature type="domain" description="EAL" evidence="2">
    <location>
        <begin position="523"/>
        <end position="777"/>
    </location>
</feature>
<dbReference type="Gene3D" id="3.30.450.40">
    <property type="match status" value="2"/>
</dbReference>
<dbReference type="Proteomes" id="UP000470213">
    <property type="component" value="Unassembled WGS sequence"/>
</dbReference>
<dbReference type="PROSITE" id="PS50887">
    <property type="entry name" value="GGDEF"/>
    <property type="match status" value="1"/>
</dbReference>